<dbReference type="AlphaFoldDB" id="A0A239JCN8"/>
<dbReference type="SMART" id="SM00342">
    <property type="entry name" value="HTH_ARAC"/>
    <property type="match status" value="1"/>
</dbReference>
<dbReference type="GO" id="GO:0000976">
    <property type="term" value="F:transcription cis-regulatory region binding"/>
    <property type="evidence" value="ECO:0007669"/>
    <property type="project" value="TreeGrafter"/>
</dbReference>
<evidence type="ECO:0000256" key="3">
    <source>
        <dbReference type="ARBA" id="ARBA00023163"/>
    </source>
</evidence>
<protein>
    <submittedName>
        <fullName evidence="5">AraC-type DNA-binding protein</fullName>
    </submittedName>
</protein>
<evidence type="ECO:0000256" key="2">
    <source>
        <dbReference type="ARBA" id="ARBA00023125"/>
    </source>
</evidence>
<evidence type="ECO:0000256" key="1">
    <source>
        <dbReference type="ARBA" id="ARBA00023015"/>
    </source>
</evidence>
<dbReference type="RefSeq" id="WP_089361221.1">
    <property type="nucleotide sequence ID" value="NZ_FZOG01000008.1"/>
</dbReference>
<dbReference type="InterPro" id="IPR032687">
    <property type="entry name" value="AraC-type_N"/>
</dbReference>
<dbReference type="SUPFAM" id="SSF46689">
    <property type="entry name" value="Homeodomain-like"/>
    <property type="match status" value="1"/>
</dbReference>
<dbReference type="PANTHER" id="PTHR47894:SF4">
    <property type="entry name" value="HTH-TYPE TRANSCRIPTIONAL REGULATOR GADX"/>
    <property type="match status" value="1"/>
</dbReference>
<dbReference type="InterPro" id="IPR009057">
    <property type="entry name" value="Homeodomain-like_sf"/>
</dbReference>
<sequence>MTALIRITSLTGFPELVRELGGNPDKMLKRFNIEPQLLESISAVISYRSMINLLEYSAEQLNCADFGLQLAERQSMMILGPLAVIAQNSSTVGGALQEIAKFLHIYTPGILLELDIKTDPARPQLILEVHLPGLTRIRQITELSLGVAHKTLQMLFGSSFKAESVMMRTTSTLPPIRYQRFFGTHVYFGQASNALVMRAEHLSKVIDQHNQELHDTLIDYVSTISDANPLDICNQVEQLILRLLPTQRCSLPLIAERLGMRERSLQRRLAERDVLFEELVDRTRMDLADRYLVEAKMPMAQVAGLLGYAEQSSFNRACRRWHAISPKERRKQLQETQL</sequence>
<dbReference type="EMBL" id="FZOG01000008">
    <property type="protein sequence ID" value="SNT03806.1"/>
    <property type="molecule type" value="Genomic_DNA"/>
</dbReference>
<dbReference type="PROSITE" id="PS01124">
    <property type="entry name" value="HTH_ARAC_FAMILY_2"/>
    <property type="match status" value="1"/>
</dbReference>
<dbReference type="Pfam" id="PF12833">
    <property type="entry name" value="HTH_18"/>
    <property type="match status" value="1"/>
</dbReference>
<proteinExistence type="predicted"/>
<accession>A0A239JCN8</accession>
<evidence type="ECO:0000259" key="4">
    <source>
        <dbReference type="PROSITE" id="PS01124"/>
    </source>
</evidence>
<feature type="domain" description="HTH araC/xylS-type" evidence="4">
    <location>
        <begin position="234"/>
        <end position="332"/>
    </location>
</feature>
<dbReference type="PANTHER" id="PTHR47894">
    <property type="entry name" value="HTH-TYPE TRANSCRIPTIONAL REGULATOR GADX"/>
    <property type="match status" value="1"/>
</dbReference>
<name>A0A239JCN8_9PSED</name>
<dbReference type="Proteomes" id="UP000242915">
    <property type="component" value="Unassembled WGS sequence"/>
</dbReference>
<keyword evidence="1" id="KW-0805">Transcription regulation</keyword>
<dbReference type="Gene3D" id="1.10.10.60">
    <property type="entry name" value="Homeodomain-like"/>
    <property type="match status" value="1"/>
</dbReference>
<gene>
    <name evidence="5" type="ORF">SAMN05216255_4296</name>
</gene>
<keyword evidence="2 5" id="KW-0238">DNA-binding</keyword>
<evidence type="ECO:0000313" key="5">
    <source>
        <dbReference type="EMBL" id="SNT03806.1"/>
    </source>
</evidence>
<dbReference type="InterPro" id="IPR018060">
    <property type="entry name" value="HTH_AraC"/>
</dbReference>
<keyword evidence="6" id="KW-1185">Reference proteome</keyword>
<keyword evidence="3" id="KW-0804">Transcription</keyword>
<dbReference type="GO" id="GO:0005829">
    <property type="term" value="C:cytosol"/>
    <property type="evidence" value="ECO:0007669"/>
    <property type="project" value="TreeGrafter"/>
</dbReference>
<reference evidence="6" key="1">
    <citation type="submission" date="2017-06" db="EMBL/GenBank/DDBJ databases">
        <authorList>
            <person name="Varghese N."/>
            <person name="Submissions S."/>
        </authorList>
    </citation>
    <scope>NUCLEOTIDE SEQUENCE [LARGE SCALE GENOMIC DNA]</scope>
    <source>
        <strain evidence="6">CIP 108523</strain>
    </source>
</reference>
<evidence type="ECO:0000313" key="6">
    <source>
        <dbReference type="Proteomes" id="UP000242915"/>
    </source>
</evidence>
<organism evidence="5 6">
    <name type="scientific">Pseudomonas segetis</name>
    <dbReference type="NCBI Taxonomy" id="298908"/>
    <lineage>
        <taxon>Bacteria</taxon>
        <taxon>Pseudomonadati</taxon>
        <taxon>Pseudomonadota</taxon>
        <taxon>Gammaproteobacteria</taxon>
        <taxon>Pseudomonadales</taxon>
        <taxon>Pseudomonadaceae</taxon>
        <taxon>Pseudomonas</taxon>
    </lineage>
</organism>
<dbReference type="Pfam" id="PF12625">
    <property type="entry name" value="Arabinose_bd"/>
    <property type="match status" value="1"/>
</dbReference>
<dbReference type="GO" id="GO:0003700">
    <property type="term" value="F:DNA-binding transcription factor activity"/>
    <property type="evidence" value="ECO:0007669"/>
    <property type="project" value="InterPro"/>
</dbReference>